<dbReference type="AlphaFoldDB" id="Q24M51"/>
<proteinExistence type="predicted"/>
<evidence type="ECO:0000313" key="1">
    <source>
        <dbReference type="EMBL" id="AAZ41370.1"/>
    </source>
</evidence>
<dbReference type="Gene3D" id="2.60.120.560">
    <property type="entry name" value="Exo-inulinase, domain 1"/>
    <property type="match status" value="1"/>
</dbReference>
<dbReference type="EMBL" id="AY713479">
    <property type="protein sequence ID" value="AAZ41370.1"/>
    <property type="molecule type" value="Genomic_DNA"/>
</dbReference>
<reference evidence="1" key="1">
    <citation type="journal article" date="2006" name="Environ. Microbiol.">
        <title>Analysis of the first genome fragment from the marine sponge-associated, novel candidate phylum Poribacteria by environmental genomics.</title>
        <authorList>
            <person name="Fieseler L."/>
            <person name="Quaiser A."/>
            <person name="Schleper C."/>
            <person name="Hentschel U."/>
        </authorList>
    </citation>
    <scope>NUCLEOTIDE SEQUENCE</scope>
</reference>
<accession>Q24M51</accession>
<evidence type="ECO:0008006" key="2">
    <source>
        <dbReference type="Google" id="ProtNLM"/>
    </source>
</evidence>
<name>Q24M51_9BACT</name>
<organism evidence="1">
    <name type="scientific">uncultured Poribacteria bacterium 64K2</name>
    <dbReference type="NCBI Taxonomy" id="309182"/>
    <lineage>
        <taxon>Bacteria</taxon>
        <taxon>Candidatus Poribacteria</taxon>
        <taxon>environmental samples</taxon>
    </lineage>
</organism>
<protein>
    <recommendedName>
        <fullName evidence="2">3-keto-disaccharide hydrolase domain-containing protein</fullName>
    </recommendedName>
</protein>
<sequence>MKVVVFVGMLLFLTGLGIANAEILFIDDFEQDKIGEEPSNWEHLNFNSGNSKILIEKDPADPQNKAAKTTGIGLYLPIADGREEWRDYIWDFDWLWENDSFVGTVYRVEGGLKGAESHYHGTRRVGGSNIQIYTRKAGAWALLGTGQFPNENNVWYTHRLVMKGGQHQMYLRKREEGLPPADWHLNEKPIVKVDNDTFKTGPVGMMGITSGVSYFDNMVVVESIADIDKVRPVSPRLKLAATWGAIKTQF</sequence>